<evidence type="ECO:0000313" key="1">
    <source>
        <dbReference type="Ensembl" id="ENSSHBP00005006819.1"/>
    </source>
</evidence>
<protein>
    <submittedName>
        <fullName evidence="1">Uncharacterized protein</fullName>
    </submittedName>
</protein>
<proteinExistence type="predicted"/>
<dbReference type="InParanoid" id="A0A672TWH9"/>
<name>A0A672TWH9_STRHB</name>
<dbReference type="Ensembl" id="ENSSHBT00005008226.1">
    <property type="protein sequence ID" value="ENSSHBP00005006819.1"/>
    <property type="gene ID" value="ENSSHBG00005005984.1"/>
</dbReference>
<sequence length="66" mass="7380">MASNSIFDSFATYSSVFLRSEYRPGLFVPRQQEMSSGFGNQLVRGELGRPPLLASLLLDVYSYTVL</sequence>
<evidence type="ECO:0000313" key="2">
    <source>
        <dbReference type="Proteomes" id="UP000472266"/>
    </source>
</evidence>
<organism evidence="1 2">
    <name type="scientific">Strigops habroptila</name>
    <name type="common">Kakapo</name>
    <dbReference type="NCBI Taxonomy" id="2489341"/>
    <lineage>
        <taxon>Eukaryota</taxon>
        <taxon>Metazoa</taxon>
        <taxon>Chordata</taxon>
        <taxon>Craniata</taxon>
        <taxon>Vertebrata</taxon>
        <taxon>Euteleostomi</taxon>
        <taxon>Archelosauria</taxon>
        <taxon>Archosauria</taxon>
        <taxon>Dinosauria</taxon>
        <taxon>Saurischia</taxon>
        <taxon>Theropoda</taxon>
        <taxon>Coelurosauria</taxon>
        <taxon>Aves</taxon>
        <taxon>Neognathae</taxon>
        <taxon>Neoaves</taxon>
        <taxon>Telluraves</taxon>
        <taxon>Australaves</taxon>
        <taxon>Psittaciformes</taxon>
        <taxon>Psittacidae</taxon>
        <taxon>Strigops</taxon>
    </lineage>
</organism>
<dbReference type="AlphaFoldDB" id="A0A672TWH9"/>
<reference evidence="1" key="2">
    <citation type="submission" date="2025-08" db="UniProtKB">
        <authorList>
            <consortium name="Ensembl"/>
        </authorList>
    </citation>
    <scope>IDENTIFICATION</scope>
</reference>
<keyword evidence="2" id="KW-1185">Reference proteome</keyword>
<dbReference type="GeneTree" id="ENSGT00990000212016"/>
<accession>A0A672TWH9</accession>
<dbReference type="Proteomes" id="UP000472266">
    <property type="component" value="Chromosome 15"/>
</dbReference>
<reference evidence="1" key="3">
    <citation type="submission" date="2025-09" db="UniProtKB">
        <authorList>
            <consortium name="Ensembl"/>
        </authorList>
    </citation>
    <scope>IDENTIFICATION</scope>
</reference>
<reference evidence="1 2" key="1">
    <citation type="submission" date="2019-11" db="EMBL/GenBank/DDBJ databases">
        <title>Strigops habroptila (kakapo) genome, bStrHab1, primary haplotype, v2.</title>
        <authorList>
            <person name="Jarvis E.D."/>
            <person name="Howard J."/>
            <person name="Rhie A."/>
            <person name="Phillippy A."/>
            <person name="Korlach J."/>
            <person name="Digby A."/>
            <person name="Iorns D."/>
            <person name="Eason D."/>
            <person name="Robertson B."/>
            <person name="Raemaekers T."/>
            <person name="Howe K."/>
            <person name="Lewin H."/>
            <person name="Damas J."/>
            <person name="Hastie A."/>
            <person name="Tracey A."/>
            <person name="Chow W."/>
            <person name="Fedrigo O."/>
        </authorList>
    </citation>
    <scope>NUCLEOTIDE SEQUENCE [LARGE SCALE GENOMIC DNA]</scope>
</reference>